<reference evidence="1 2" key="1">
    <citation type="submission" date="2024-09" db="EMBL/GenBank/DDBJ databases">
        <authorList>
            <person name="Sun Q."/>
            <person name="Mori K."/>
        </authorList>
    </citation>
    <scope>NUCLEOTIDE SEQUENCE [LARGE SCALE GENOMIC DNA]</scope>
    <source>
        <strain evidence="1 2">TBRC 0563</strain>
    </source>
</reference>
<proteinExistence type="predicted"/>
<dbReference type="EMBL" id="JBHLZP010001048">
    <property type="protein sequence ID" value="MFB9840365.1"/>
    <property type="molecule type" value="Genomic_DNA"/>
</dbReference>
<name>A0ABV5YZC1_9ACTN</name>
<feature type="non-terminal residue" evidence="1">
    <location>
        <position position="69"/>
    </location>
</feature>
<gene>
    <name evidence="1" type="ORF">ACFFNX_50290</name>
</gene>
<organism evidence="1 2">
    <name type="scientific">Actinoallomurus acaciae</name>
    <dbReference type="NCBI Taxonomy" id="502577"/>
    <lineage>
        <taxon>Bacteria</taxon>
        <taxon>Bacillati</taxon>
        <taxon>Actinomycetota</taxon>
        <taxon>Actinomycetes</taxon>
        <taxon>Streptosporangiales</taxon>
        <taxon>Thermomonosporaceae</taxon>
        <taxon>Actinoallomurus</taxon>
    </lineage>
</organism>
<dbReference type="InterPro" id="IPR037883">
    <property type="entry name" value="Knr4/Smi1-like_sf"/>
</dbReference>
<evidence type="ECO:0008006" key="3">
    <source>
        <dbReference type="Google" id="ProtNLM"/>
    </source>
</evidence>
<protein>
    <recommendedName>
        <fullName evidence="3">SMI1/KNR4 family protein</fullName>
    </recommendedName>
</protein>
<keyword evidence="2" id="KW-1185">Reference proteome</keyword>
<evidence type="ECO:0000313" key="1">
    <source>
        <dbReference type="EMBL" id="MFB9840365.1"/>
    </source>
</evidence>
<dbReference type="SUPFAM" id="SSF160631">
    <property type="entry name" value="SMI1/KNR4-like"/>
    <property type="match status" value="1"/>
</dbReference>
<evidence type="ECO:0000313" key="2">
    <source>
        <dbReference type="Proteomes" id="UP001589627"/>
    </source>
</evidence>
<comment type="caution">
    <text evidence="1">The sequence shown here is derived from an EMBL/GenBank/DDBJ whole genome shotgun (WGS) entry which is preliminary data.</text>
</comment>
<dbReference type="Proteomes" id="UP001589627">
    <property type="component" value="Unassembled WGS sequence"/>
</dbReference>
<accession>A0ABV5YZC1</accession>
<dbReference type="RefSeq" id="WP_378213595.1">
    <property type="nucleotide sequence ID" value="NZ_JBHLZP010001048.1"/>
</dbReference>
<sequence length="69" mass="7074">MRVDDPRDGPEALRAVFGGVALRPPAGWGAVRAFEAAHAIELPEPFRGFLATVSDGCPAGPPAYGLAAS</sequence>